<proteinExistence type="predicted"/>
<dbReference type="Proteomes" id="UP000238479">
    <property type="component" value="Chromosome 2"/>
</dbReference>
<comment type="caution">
    <text evidence="2">The sequence shown here is derived from an EMBL/GenBank/DDBJ whole genome shotgun (WGS) entry which is preliminary data.</text>
</comment>
<reference evidence="2 3" key="1">
    <citation type="journal article" date="2018" name="Nat. Genet.">
        <title>The Rosa genome provides new insights in the design of modern roses.</title>
        <authorList>
            <person name="Bendahmane M."/>
        </authorList>
    </citation>
    <scope>NUCLEOTIDE SEQUENCE [LARGE SCALE GENOMIC DNA]</scope>
    <source>
        <strain evidence="3">cv. Old Blush</strain>
    </source>
</reference>
<dbReference type="PROSITE" id="PS50013">
    <property type="entry name" value="CHROMO_2"/>
    <property type="match status" value="1"/>
</dbReference>
<dbReference type="Pfam" id="PF00385">
    <property type="entry name" value="Chromo"/>
    <property type="match status" value="1"/>
</dbReference>
<name>A0A2P6RXZ3_ROSCH</name>
<dbReference type="Gene3D" id="2.40.50.40">
    <property type="match status" value="1"/>
</dbReference>
<dbReference type="InterPro" id="IPR000953">
    <property type="entry name" value="Chromo/chromo_shadow_dom"/>
</dbReference>
<dbReference type="Gramene" id="PRQ51292">
    <property type="protein sequence ID" value="PRQ51292"/>
    <property type="gene ID" value="RchiOBHm_Chr2g0142791"/>
</dbReference>
<dbReference type="InterPro" id="IPR056924">
    <property type="entry name" value="SH3_Tf2-1"/>
</dbReference>
<dbReference type="AlphaFoldDB" id="A0A2P6RXZ3"/>
<gene>
    <name evidence="2" type="ORF">RchiOBHm_Chr2g0142791</name>
</gene>
<feature type="domain" description="Chromo" evidence="1">
    <location>
        <begin position="87"/>
        <end position="139"/>
    </location>
</feature>
<evidence type="ECO:0000313" key="3">
    <source>
        <dbReference type="Proteomes" id="UP000238479"/>
    </source>
</evidence>
<accession>A0A2P6RXZ3</accession>
<dbReference type="Pfam" id="PF24626">
    <property type="entry name" value="SH3_Tf2-1"/>
    <property type="match status" value="1"/>
</dbReference>
<dbReference type="InterPro" id="IPR023780">
    <property type="entry name" value="Chromo_domain"/>
</dbReference>
<evidence type="ECO:0000313" key="2">
    <source>
        <dbReference type="EMBL" id="PRQ51292.1"/>
    </source>
</evidence>
<evidence type="ECO:0000259" key="1">
    <source>
        <dbReference type="PROSITE" id="PS50013"/>
    </source>
</evidence>
<organism evidence="2 3">
    <name type="scientific">Rosa chinensis</name>
    <name type="common">China rose</name>
    <dbReference type="NCBI Taxonomy" id="74649"/>
    <lineage>
        <taxon>Eukaryota</taxon>
        <taxon>Viridiplantae</taxon>
        <taxon>Streptophyta</taxon>
        <taxon>Embryophyta</taxon>
        <taxon>Tracheophyta</taxon>
        <taxon>Spermatophyta</taxon>
        <taxon>Magnoliopsida</taxon>
        <taxon>eudicotyledons</taxon>
        <taxon>Gunneridae</taxon>
        <taxon>Pentapetalae</taxon>
        <taxon>rosids</taxon>
        <taxon>fabids</taxon>
        <taxon>Rosales</taxon>
        <taxon>Rosaceae</taxon>
        <taxon>Rosoideae</taxon>
        <taxon>Rosoideae incertae sedis</taxon>
        <taxon>Rosa</taxon>
    </lineage>
</organism>
<dbReference type="SUPFAM" id="SSF54160">
    <property type="entry name" value="Chromo domain-like"/>
    <property type="match status" value="1"/>
</dbReference>
<keyword evidence="3" id="KW-1185">Reference proteome</keyword>
<sequence>MVLVKLLPEQLRFLRSRDKRLFRKYEGPLPIIAKVGKCSYKVDIPAWMRVHPVFHVSNLKPHQPDCEDQARNQPVREHVDIRPPKPKEVEEILAERVIRVSRRPCQQFLVKWKSLGDEETSWENADVLKKKFQQKIEDFKIKAVVESADSLSGGGC</sequence>
<dbReference type="SMART" id="SM00298">
    <property type="entry name" value="CHROMO"/>
    <property type="match status" value="1"/>
</dbReference>
<dbReference type="STRING" id="74649.A0A2P6RXZ3"/>
<dbReference type="InterPro" id="IPR016197">
    <property type="entry name" value="Chromo-like_dom_sf"/>
</dbReference>
<protein>
    <submittedName>
        <fullName evidence="2">Putative chromatin remodeling &amp; transcriptional activation CHROMO-DOMAIN family</fullName>
    </submittedName>
</protein>
<dbReference type="EMBL" id="PDCK01000040">
    <property type="protein sequence ID" value="PRQ51292.1"/>
    <property type="molecule type" value="Genomic_DNA"/>
</dbReference>